<organism evidence="3 4">
    <name type="scientific">Falsiroseomonas tokyonensis</name>
    <dbReference type="NCBI Taxonomy" id="430521"/>
    <lineage>
        <taxon>Bacteria</taxon>
        <taxon>Pseudomonadati</taxon>
        <taxon>Pseudomonadota</taxon>
        <taxon>Alphaproteobacteria</taxon>
        <taxon>Acetobacterales</taxon>
        <taxon>Roseomonadaceae</taxon>
        <taxon>Falsiroseomonas</taxon>
    </lineage>
</organism>
<feature type="region of interest" description="Disordered" evidence="1">
    <location>
        <begin position="1"/>
        <end position="27"/>
    </location>
</feature>
<dbReference type="InterPro" id="IPR000014">
    <property type="entry name" value="PAS"/>
</dbReference>
<gene>
    <name evidence="3" type="ORF">ACFOD3_19450</name>
</gene>
<proteinExistence type="predicted"/>
<accession>A0ABV7BX31</accession>
<feature type="domain" description="PAS" evidence="2">
    <location>
        <begin position="18"/>
        <end position="57"/>
    </location>
</feature>
<name>A0ABV7BX31_9PROT</name>
<dbReference type="CDD" id="cd00130">
    <property type="entry name" value="PAS"/>
    <property type="match status" value="1"/>
</dbReference>
<dbReference type="Pfam" id="PF13188">
    <property type="entry name" value="PAS_8"/>
    <property type="match status" value="1"/>
</dbReference>
<evidence type="ECO:0000313" key="4">
    <source>
        <dbReference type="Proteomes" id="UP001595420"/>
    </source>
</evidence>
<dbReference type="Proteomes" id="UP001595420">
    <property type="component" value="Unassembled WGS sequence"/>
</dbReference>
<evidence type="ECO:0000313" key="3">
    <source>
        <dbReference type="EMBL" id="MFC3002090.1"/>
    </source>
</evidence>
<dbReference type="PROSITE" id="PS50112">
    <property type="entry name" value="PAS"/>
    <property type="match status" value="1"/>
</dbReference>
<dbReference type="RefSeq" id="WP_216838175.1">
    <property type="nucleotide sequence ID" value="NZ_JAFNJS010000006.1"/>
</dbReference>
<comment type="caution">
    <text evidence="3">The sequence shown here is derived from an EMBL/GenBank/DDBJ whole genome shotgun (WGS) entry which is preliminary data.</text>
</comment>
<evidence type="ECO:0000259" key="2">
    <source>
        <dbReference type="PROSITE" id="PS50112"/>
    </source>
</evidence>
<dbReference type="EMBL" id="JBHRSB010000006">
    <property type="protein sequence ID" value="MFC3002090.1"/>
    <property type="molecule type" value="Genomic_DNA"/>
</dbReference>
<sequence length="72" mass="7913">MKAAERQTSAQSTEAGGGEAALRESPDQVVDGVVTIDARNNVVYMNPAASRLWGWNPRCWGRTSPCWCQAFR</sequence>
<reference evidence="4" key="1">
    <citation type="journal article" date="2019" name="Int. J. Syst. Evol. Microbiol.">
        <title>The Global Catalogue of Microorganisms (GCM) 10K type strain sequencing project: providing services to taxonomists for standard genome sequencing and annotation.</title>
        <authorList>
            <consortium name="The Broad Institute Genomics Platform"/>
            <consortium name="The Broad Institute Genome Sequencing Center for Infectious Disease"/>
            <person name="Wu L."/>
            <person name="Ma J."/>
        </authorList>
    </citation>
    <scope>NUCLEOTIDE SEQUENCE [LARGE SCALE GENOMIC DNA]</scope>
    <source>
        <strain evidence="4">CGMCC 1.16855</strain>
    </source>
</reference>
<keyword evidence="4" id="KW-1185">Reference proteome</keyword>
<evidence type="ECO:0000256" key="1">
    <source>
        <dbReference type="SAM" id="MobiDB-lite"/>
    </source>
</evidence>
<protein>
    <submittedName>
        <fullName evidence="3">PAS domain-containing protein</fullName>
    </submittedName>
</protein>
<feature type="compositionally biased region" description="Polar residues" evidence="1">
    <location>
        <begin position="1"/>
        <end position="14"/>
    </location>
</feature>